<protein>
    <submittedName>
        <fullName evidence="1">Uncharacterized protein</fullName>
    </submittedName>
</protein>
<gene>
    <name evidence="1" type="primary">Acey_s0002.g1100</name>
    <name evidence="1" type="ORF">Y032_0002g1100</name>
</gene>
<evidence type="ECO:0000313" key="2">
    <source>
        <dbReference type="Proteomes" id="UP000024635"/>
    </source>
</evidence>
<name>A0A016VZF3_9BILA</name>
<proteinExistence type="predicted"/>
<keyword evidence="2" id="KW-1185">Reference proteome</keyword>
<dbReference type="EMBL" id="JARK01001338">
    <property type="protein sequence ID" value="EYC32790.1"/>
    <property type="molecule type" value="Genomic_DNA"/>
</dbReference>
<dbReference type="AlphaFoldDB" id="A0A016VZF3"/>
<comment type="caution">
    <text evidence="1">The sequence shown here is derived from an EMBL/GenBank/DDBJ whole genome shotgun (WGS) entry which is preliminary data.</text>
</comment>
<accession>A0A016VZF3</accession>
<dbReference type="Proteomes" id="UP000024635">
    <property type="component" value="Unassembled WGS sequence"/>
</dbReference>
<reference evidence="2" key="1">
    <citation type="journal article" date="2015" name="Nat. Genet.">
        <title>The genome and transcriptome of the zoonotic hookworm Ancylostoma ceylanicum identify infection-specific gene families.</title>
        <authorList>
            <person name="Schwarz E.M."/>
            <person name="Hu Y."/>
            <person name="Antoshechkin I."/>
            <person name="Miller M.M."/>
            <person name="Sternberg P.W."/>
            <person name="Aroian R.V."/>
        </authorList>
    </citation>
    <scope>NUCLEOTIDE SEQUENCE</scope>
    <source>
        <strain evidence="2">HY135</strain>
    </source>
</reference>
<evidence type="ECO:0000313" key="1">
    <source>
        <dbReference type="EMBL" id="EYC32790.1"/>
    </source>
</evidence>
<organism evidence="1 2">
    <name type="scientific">Ancylostoma ceylanicum</name>
    <dbReference type="NCBI Taxonomy" id="53326"/>
    <lineage>
        <taxon>Eukaryota</taxon>
        <taxon>Metazoa</taxon>
        <taxon>Ecdysozoa</taxon>
        <taxon>Nematoda</taxon>
        <taxon>Chromadorea</taxon>
        <taxon>Rhabditida</taxon>
        <taxon>Rhabditina</taxon>
        <taxon>Rhabditomorpha</taxon>
        <taxon>Strongyloidea</taxon>
        <taxon>Ancylostomatidae</taxon>
        <taxon>Ancylostomatinae</taxon>
        <taxon>Ancylostoma</taxon>
    </lineage>
</organism>
<sequence length="75" mass="8284">MMIQLKPTFAAAGGVIAVQRKMPTTLHISPFGLVEYTPLRQKGIIGTMSDCWPGVRLFKRTTIINAEQSKHSISI</sequence>